<dbReference type="Proteomes" id="UP000887013">
    <property type="component" value="Unassembled WGS sequence"/>
</dbReference>
<gene>
    <name evidence="1" type="ORF">NPIL_468701</name>
</gene>
<keyword evidence="2" id="KW-1185">Reference proteome</keyword>
<evidence type="ECO:0000313" key="1">
    <source>
        <dbReference type="EMBL" id="GFU30644.1"/>
    </source>
</evidence>
<dbReference type="AlphaFoldDB" id="A0A8X6QJT4"/>
<evidence type="ECO:0000313" key="2">
    <source>
        <dbReference type="Proteomes" id="UP000887013"/>
    </source>
</evidence>
<reference evidence="1" key="1">
    <citation type="submission" date="2020-08" db="EMBL/GenBank/DDBJ databases">
        <title>Multicomponent nature underlies the extraordinary mechanical properties of spider dragline silk.</title>
        <authorList>
            <person name="Kono N."/>
            <person name="Nakamura H."/>
            <person name="Mori M."/>
            <person name="Yoshida Y."/>
            <person name="Ohtoshi R."/>
            <person name="Malay A.D."/>
            <person name="Moran D.A.P."/>
            <person name="Tomita M."/>
            <person name="Numata K."/>
            <person name="Arakawa K."/>
        </authorList>
    </citation>
    <scope>NUCLEOTIDE SEQUENCE</scope>
</reference>
<organism evidence="1 2">
    <name type="scientific">Nephila pilipes</name>
    <name type="common">Giant wood spider</name>
    <name type="synonym">Nephila maculata</name>
    <dbReference type="NCBI Taxonomy" id="299642"/>
    <lineage>
        <taxon>Eukaryota</taxon>
        <taxon>Metazoa</taxon>
        <taxon>Ecdysozoa</taxon>
        <taxon>Arthropoda</taxon>
        <taxon>Chelicerata</taxon>
        <taxon>Arachnida</taxon>
        <taxon>Araneae</taxon>
        <taxon>Araneomorphae</taxon>
        <taxon>Entelegynae</taxon>
        <taxon>Araneoidea</taxon>
        <taxon>Nephilidae</taxon>
        <taxon>Nephila</taxon>
    </lineage>
</organism>
<accession>A0A8X6QJT4</accession>
<protein>
    <submittedName>
        <fullName evidence="1">Uncharacterized protein</fullName>
    </submittedName>
</protein>
<name>A0A8X6QJT4_NEPPI</name>
<proteinExistence type="predicted"/>
<comment type="caution">
    <text evidence="1">The sequence shown here is derived from an EMBL/GenBank/DDBJ whole genome shotgun (WGS) entry which is preliminary data.</text>
</comment>
<dbReference type="EMBL" id="BMAW01033525">
    <property type="protein sequence ID" value="GFU30644.1"/>
    <property type="molecule type" value="Genomic_DNA"/>
</dbReference>
<sequence>MNSNLLRRKRFDVEEFLVHRNSEENKSGTVPGLRFDEGIWYQKVKPQSYGCVGLEIITFTPFEVTLSVRSEMRTVITALVGRLKYRSLPSEFRVDYAVLRTSENP</sequence>